<evidence type="ECO:0000313" key="2">
    <source>
        <dbReference type="Proteomes" id="UP000887565"/>
    </source>
</evidence>
<evidence type="ECO:0000313" key="3">
    <source>
        <dbReference type="WBParaSite" id="nRc.2.0.1.t12261-RA"/>
    </source>
</evidence>
<feature type="region of interest" description="Disordered" evidence="1">
    <location>
        <begin position="41"/>
        <end position="65"/>
    </location>
</feature>
<protein>
    <submittedName>
        <fullName evidence="3">Uncharacterized protein</fullName>
    </submittedName>
</protein>
<dbReference type="Proteomes" id="UP000887565">
    <property type="component" value="Unplaced"/>
</dbReference>
<dbReference type="WBParaSite" id="nRc.2.0.1.t12261-RA">
    <property type="protein sequence ID" value="nRc.2.0.1.t12261-RA"/>
    <property type="gene ID" value="nRc.2.0.1.g12261"/>
</dbReference>
<dbReference type="AlphaFoldDB" id="A0A915IG79"/>
<proteinExistence type="predicted"/>
<sequence length="150" mass="17410">MKVSTGRFFLWLTLYQFDSRGGSILDEFVVYMSQDKKPTMYDAIAPDSNEQLQQPQQQQQPTQDGRLGELARKLKIPAETLRFDPEFQTIARPPGTPVVKIPDELLQDPFKSMPSVDPVDQFHRAEMKLYEEIRRYRAASDDKADKNDRE</sequence>
<name>A0A915IG79_ROMCU</name>
<reference evidence="3" key="1">
    <citation type="submission" date="2022-11" db="UniProtKB">
        <authorList>
            <consortium name="WormBaseParasite"/>
        </authorList>
    </citation>
    <scope>IDENTIFICATION</scope>
</reference>
<feature type="compositionally biased region" description="Low complexity" evidence="1">
    <location>
        <begin position="51"/>
        <end position="63"/>
    </location>
</feature>
<organism evidence="2 3">
    <name type="scientific">Romanomermis culicivorax</name>
    <name type="common">Nematode worm</name>
    <dbReference type="NCBI Taxonomy" id="13658"/>
    <lineage>
        <taxon>Eukaryota</taxon>
        <taxon>Metazoa</taxon>
        <taxon>Ecdysozoa</taxon>
        <taxon>Nematoda</taxon>
        <taxon>Enoplea</taxon>
        <taxon>Dorylaimia</taxon>
        <taxon>Mermithida</taxon>
        <taxon>Mermithoidea</taxon>
        <taxon>Mermithidae</taxon>
        <taxon>Romanomermis</taxon>
    </lineage>
</organism>
<accession>A0A915IG79</accession>
<evidence type="ECO:0000256" key="1">
    <source>
        <dbReference type="SAM" id="MobiDB-lite"/>
    </source>
</evidence>
<keyword evidence="2" id="KW-1185">Reference proteome</keyword>